<dbReference type="InterPro" id="IPR029063">
    <property type="entry name" value="SAM-dependent_MTases_sf"/>
</dbReference>
<dbReference type="Pfam" id="PF08241">
    <property type="entry name" value="Methyltransf_11"/>
    <property type="match status" value="1"/>
</dbReference>
<dbReference type="GO" id="GO:0008757">
    <property type="term" value="F:S-adenosylmethionine-dependent methyltransferase activity"/>
    <property type="evidence" value="ECO:0007669"/>
    <property type="project" value="InterPro"/>
</dbReference>
<evidence type="ECO:0000259" key="1">
    <source>
        <dbReference type="Pfam" id="PF08241"/>
    </source>
</evidence>
<keyword evidence="2" id="KW-0489">Methyltransferase</keyword>
<dbReference type="Proteomes" id="UP000016986">
    <property type="component" value="Unassembled WGS sequence"/>
</dbReference>
<organism evidence="2 3">
    <name type="scientific">Halarchaeum acidiphilum MH1-52-1</name>
    <dbReference type="NCBI Taxonomy" id="1261545"/>
    <lineage>
        <taxon>Archaea</taxon>
        <taxon>Methanobacteriati</taxon>
        <taxon>Methanobacteriota</taxon>
        <taxon>Stenosarchaea group</taxon>
        <taxon>Halobacteria</taxon>
        <taxon>Halobacteriales</taxon>
        <taxon>Halobacteriaceae</taxon>
    </lineage>
</organism>
<dbReference type="Gene3D" id="3.40.50.150">
    <property type="entry name" value="Vaccinia Virus protein VP39"/>
    <property type="match status" value="1"/>
</dbReference>
<keyword evidence="3" id="KW-1185">Reference proteome</keyword>
<dbReference type="CDD" id="cd02440">
    <property type="entry name" value="AdoMet_MTases"/>
    <property type="match status" value="1"/>
</dbReference>
<evidence type="ECO:0000313" key="2">
    <source>
        <dbReference type="EMBL" id="GAD51577.1"/>
    </source>
</evidence>
<reference evidence="2 3" key="1">
    <citation type="submission" date="2013-09" db="EMBL/GenBank/DDBJ databases">
        <title>Whole genome sequencing of Halarchaeum acidiphilum strain MH1-52-1.</title>
        <authorList>
            <person name="Shimane Y."/>
            <person name="Minegishi H."/>
            <person name="Nishi S."/>
            <person name="Echigo A."/>
            <person name="Shuto A."/>
            <person name="Konishi M."/>
            <person name="Ito T."/>
            <person name="Ohkuma M."/>
            <person name="Ohta Y."/>
            <person name="Nagano Y."/>
            <person name="Tsubouchi T."/>
            <person name="Mori K."/>
            <person name="Usui K."/>
            <person name="Kamekura M."/>
            <person name="Usami R."/>
            <person name="Takaki Y."/>
            <person name="Hatada Y."/>
        </authorList>
    </citation>
    <scope>NUCLEOTIDE SEQUENCE [LARGE SCALE GENOMIC DNA]</scope>
    <source>
        <strain evidence="2 3">JCM 16109</strain>
    </source>
</reference>
<dbReference type="InterPro" id="IPR013216">
    <property type="entry name" value="Methyltransf_11"/>
</dbReference>
<dbReference type="PANTHER" id="PTHR43591">
    <property type="entry name" value="METHYLTRANSFERASE"/>
    <property type="match status" value="1"/>
</dbReference>
<dbReference type="eggNOG" id="arCOG01773">
    <property type="taxonomic scope" value="Archaea"/>
</dbReference>
<proteinExistence type="predicted"/>
<dbReference type="SUPFAM" id="SSF53335">
    <property type="entry name" value="S-adenosyl-L-methionine-dependent methyltransferases"/>
    <property type="match status" value="1"/>
</dbReference>
<keyword evidence="2" id="KW-0808">Transferase</keyword>
<evidence type="ECO:0000313" key="3">
    <source>
        <dbReference type="Proteomes" id="UP000016986"/>
    </source>
</evidence>
<dbReference type="PANTHER" id="PTHR43591:SF24">
    <property type="entry name" value="2-METHOXY-6-POLYPRENYL-1,4-BENZOQUINOL METHYLASE, MITOCHONDRIAL"/>
    <property type="match status" value="1"/>
</dbReference>
<sequence length="209" mass="22005">MSDVARFDRLAVVYDWFAPSASLGDVRAGLAYAERDVESVLDLAGGTGRTADALRERSDANPDLDVTVLDAARGMLREARAKDLPVVRGDATRLPVADASVDAVVATDALHHLDAPAAIREATRALRPGGVFVACDFDPRGLPGRALVAGEHALSFDSSFYAPGELAGLFADAGLRPHGVTSGFAYALAGVKTDGTPTGERDEPIREYR</sequence>
<dbReference type="EMBL" id="BATA01000004">
    <property type="protein sequence ID" value="GAD51577.1"/>
    <property type="molecule type" value="Genomic_DNA"/>
</dbReference>
<feature type="domain" description="Methyltransferase type 11" evidence="1">
    <location>
        <begin position="41"/>
        <end position="133"/>
    </location>
</feature>
<name>U2YS49_9EURY</name>
<protein>
    <submittedName>
        <fullName evidence="2">2-heptaprenyl-1,4-naphthoquinone methyltransferase</fullName>
    </submittedName>
</protein>
<dbReference type="GO" id="GO:0032259">
    <property type="term" value="P:methylation"/>
    <property type="evidence" value="ECO:0007669"/>
    <property type="project" value="UniProtKB-KW"/>
</dbReference>
<dbReference type="AlphaFoldDB" id="U2YS49"/>
<gene>
    <name evidence="2" type="ORF">MBEHAL_0337</name>
</gene>
<accession>U2YS49</accession>
<comment type="caution">
    <text evidence="2">The sequence shown here is derived from an EMBL/GenBank/DDBJ whole genome shotgun (WGS) entry which is preliminary data.</text>
</comment>